<reference evidence="3 4" key="1">
    <citation type="submission" date="2024-04" db="EMBL/GenBank/DDBJ databases">
        <title>The reference genome of an endangered Asteraceae, Deinandra increscens subsp. villosa, native to the Central Coast of California.</title>
        <authorList>
            <person name="Guilliams M."/>
            <person name="Hasenstab-Lehman K."/>
            <person name="Meyer R."/>
            <person name="Mcevoy S."/>
        </authorList>
    </citation>
    <scope>NUCLEOTIDE SEQUENCE [LARGE SCALE GENOMIC DNA]</scope>
    <source>
        <tissue evidence="3">Leaf</tissue>
    </source>
</reference>
<evidence type="ECO:0000256" key="1">
    <source>
        <dbReference type="SAM" id="MobiDB-lite"/>
    </source>
</evidence>
<organism evidence="3 4">
    <name type="scientific">Deinandra increscens subsp. villosa</name>
    <dbReference type="NCBI Taxonomy" id="3103831"/>
    <lineage>
        <taxon>Eukaryota</taxon>
        <taxon>Viridiplantae</taxon>
        <taxon>Streptophyta</taxon>
        <taxon>Embryophyta</taxon>
        <taxon>Tracheophyta</taxon>
        <taxon>Spermatophyta</taxon>
        <taxon>Magnoliopsida</taxon>
        <taxon>eudicotyledons</taxon>
        <taxon>Gunneridae</taxon>
        <taxon>Pentapetalae</taxon>
        <taxon>asterids</taxon>
        <taxon>campanulids</taxon>
        <taxon>Asterales</taxon>
        <taxon>Asteraceae</taxon>
        <taxon>Asteroideae</taxon>
        <taxon>Heliantheae alliance</taxon>
        <taxon>Madieae</taxon>
        <taxon>Madiinae</taxon>
        <taxon>Deinandra</taxon>
    </lineage>
</organism>
<dbReference type="InterPro" id="IPR024752">
    <property type="entry name" value="Myb/SANT-like_dom"/>
</dbReference>
<evidence type="ECO:0000259" key="2">
    <source>
        <dbReference type="Pfam" id="PF12776"/>
    </source>
</evidence>
<evidence type="ECO:0000313" key="3">
    <source>
        <dbReference type="EMBL" id="KAK9052720.1"/>
    </source>
</evidence>
<sequence length="321" mass="36133">MGRLSTKKHKWTKIEDEALISSLTELCQSGWKRDNNIFRSGYTSVLEKELKSKLPGCNLKASPHIESRLKTLKKHCDAITDMKDAFGIEWRSTDCTLICYDDDVWEDWVKDHSDAKGLRNKPFPYYDELCLIFGRNRGNQKIVEDASDGNRVVETYETSEYAGHMSKHKHVKENEIREFDLEEANGHKGNDDMAGDDSNDGDDDVSIDDVTRAANTKGQSSNWSSQMEGLVKIIEALIRKQEEQFSVLVGVAGLDVAVDKAAAVKRTKLNGELKKIPNLSLQARLRAASVIVGDSAKLDLFYSLSNEERKEWVSMLLSGLI</sequence>
<evidence type="ECO:0000313" key="4">
    <source>
        <dbReference type="Proteomes" id="UP001408789"/>
    </source>
</evidence>
<protein>
    <recommendedName>
        <fullName evidence="2">Myb/SANT-like domain-containing protein</fullName>
    </recommendedName>
</protein>
<proteinExistence type="predicted"/>
<feature type="region of interest" description="Disordered" evidence="1">
    <location>
        <begin position="183"/>
        <end position="207"/>
    </location>
</feature>
<accession>A0AAP0CAA3</accession>
<keyword evidence="4" id="KW-1185">Reference proteome</keyword>
<dbReference type="Pfam" id="PF12776">
    <property type="entry name" value="Myb_DNA-bind_3"/>
    <property type="match status" value="1"/>
</dbReference>
<dbReference type="AlphaFoldDB" id="A0AAP0CAA3"/>
<dbReference type="EMBL" id="JBCNJP010000027">
    <property type="protein sequence ID" value="KAK9052720.1"/>
    <property type="molecule type" value="Genomic_DNA"/>
</dbReference>
<dbReference type="PANTHER" id="PTHR46250">
    <property type="entry name" value="MYB/SANT-LIKE DNA-BINDING DOMAIN PROTEIN-RELATED"/>
    <property type="match status" value="1"/>
</dbReference>
<name>A0AAP0CAA3_9ASTR</name>
<feature type="domain" description="Myb/SANT-like" evidence="2">
    <location>
        <begin position="10"/>
        <end position="107"/>
    </location>
</feature>
<dbReference type="PANTHER" id="PTHR46250:SF15">
    <property type="entry name" value="OS01G0523800 PROTEIN"/>
    <property type="match status" value="1"/>
</dbReference>
<comment type="caution">
    <text evidence="3">The sequence shown here is derived from an EMBL/GenBank/DDBJ whole genome shotgun (WGS) entry which is preliminary data.</text>
</comment>
<gene>
    <name evidence="3" type="ORF">SSX86_029350</name>
</gene>
<feature type="compositionally biased region" description="Acidic residues" evidence="1">
    <location>
        <begin position="193"/>
        <end position="207"/>
    </location>
</feature>
<dbReference type="Proteomes" id="UP001408789">
    <property type="component" value="Unassembled WGS sequence"/>
</dbReference>